<comment type="caution">
    <text evidence="4">The sequence shown here is derived from an EMBL/GenBank/DDBJ whole genome shotgun (WGS) entry which is preliminary data.</text>
</comment>
<comment type="similarity">
    <text evidence="1">Belongs to the short-chain dehydrogenases/reductases (SDR) family.</text>
</comment>
<dbReference type="InterPro" id="IPR020904">
    <property type="entry name" value="Sc_DH/Rdtase_CS"/>
</dbReference>
<name>A0ABR4HW90_9EURO</name>
<evidence type="ECO:0000313" key="5">
    <source>
        <dbReference type="Proteomes" id="UP001610335"/>
    </source>
</evidence>
<dbReference type="PANTHER" id="PTHR43180">
    <property type="entry name" value="3-OXOACYL-(ACYL-CARRIER-PROTEIN) REDUCTASE (AFU_ORTHOLOGUE AFUA_6G11210)"/>
    <property type="match status" value="1"/>
</dbReference>
<dbReference type="EMBL" id="JBFXLS010000075">
    <property type="protein sequence ID" value="KAL2819641.1"/>
    <property type="molecule type" value="Genomic_DNA"/>
</dbReference>
<dbReference type="PANTHER" id="PTHR43180:SF16">
    <property type="entry name" value="BACILYSIN BIOSYNTHESIS OXIDOREDUCTASE BACC"/>
    <property type="match status" value="1"/>
</dbReference>
<evidence type="ECO:0000256" key="1">
    <source>
        <dbReference type="ARBA" id="ARBA00006484"/>
    </source>
</evidence>
<keyword evidence="5" id="KW-1185">Reference proteome</keyword>
<dbReference type="InterPro" id="IPR002347">
    <property type="entry name" value="SDR_fam"/>
</dbReference>
<evidence type="ECO:0000256" key="3">
    <source>
        <dbReference type="ARBA" id="ARBA00023002"/>
    </source>
</evidence>
<accession>A0ABR4HW90</accession>
<keyword evidence="2" id="KW-0521">NADP</keyword>
<dbReference type="Proteomes" id="UP001610335">
    <property type="component" value="Unassembled WGS sequence"/>
</dbReference>
<evidence type="ECO:0000313" key="4">
    <source>
        <dbReference type="EMBL" id="KAL2819641.1"/>
    </source>
</evidence>
<dbReference type="PROSITE" id="PS00061">
    <property type="entry name" value="ADH_SHORT"/>
    <property type="match status" value="1"/>
</dbReference>
<dbReference type="Gene3D" id="3.40.50.720">
    <property type="entry name" value="NAD(P)-binding Rossmann-like Domain"/>
    <property type="match status" value="1"/>
</dbReference>
<dbReference type="InterPro" id="IPR036291">
    <property type="entry name" value="NAD(P)-bd_dom_sf"/>
</dbReference>
<protein>
    <recommendedName>
        <fullName evidence="6">NAD(P)-binding protein</fullName>
    </recommendedName>
</protein>
<proteinExistence type="inferred from homology"/>
<sequence>MEPLNLNYDLTTLKGKSAFITGGASGLGLATAQKWADAGAYVTIADIQQPPAPGPFENSSRIRYVHCDVTSWESQVAAFKSALRFFPTGSLDIVACFAGTAFAPGNQVDHVLAAGLPTLDGDPPKPSIRNIEVNLVGSYYTSWLGLYYLRLPGSLSEQQHQQQQQDPTDKSLLFCASIGGYMDSPKASTYPASKFGVRGLFRSTRAQTQQLGVRCNLLAPWFVDTPLIAPIKNAMAARGIDMATVLAFTSVEACVEAATFCVLDRGLHGRALAVQPEGTFDLKDDMEDGWAGDQMRPIMQRRRAAGFDA</sequence>
<reference evidence="4 5" key="1">
    <citation type="submission" date="2024-07" db="EMBL/GenBank/DDBJ databases">
        <title>Section-level genome sequencing and comparative genomics of Aspergillus sections Usti and Cavernicolus.</title>
        <authorList>
            <consortium name="Lawrence Berkeley National Laboratory"/>
            <person name="Nybo J.L."/>
            <person name="Vesth T.C."/>
            <person name="Theobald S."/>
            <person name="Frisvad J.C."/>
            <person name="Larsen T.O."/>
            <person name="Kjaerboelling I."/>
            <person name="Rothschild-Mancinelli K."/>
            <person name="Lyhne E.K."/>
            <person name="Kogle M.E."/>
            <person name="Barry K."/>
            <person name="Clum A."/>
            <person name="Na H."/>
            <person name="Ledsgaard L."/>
            <person name="Lin J."/>
            <person name="Lipzen A."/>
            <person name="Kuo A."/>
            <person name="Riley R."/>
            <person name="Mondo S."/>
            <person name="LaButti K."/>
            <person name="Haridas S."/>
            <person name="Pangalinan J."/>
            <person name="Salamov A.A."/>
            <person name="Simmons B.A."/>
            <person name="Magnuson J.K."/>
            <person name="Chen J."/>
            <person name="Drula E."/>
            <person name="Henrissat B."/>
            <person name="Wiebenga A."/>
            <person name="Lubbers R.J."/>
            <person name="Gomes A.C."/>
            <person name="Makela M.R."/>
            <person name="Stajich J."/>
            <person name="Grigoriev I.V."/>
            <person name="Mortensen U.H."/>
            <person name="De vries R.P."/>
            <person name="Baker S.E."/>
            <person name="Andersen M.R."/>
        </authorList>
    </citation>
    <scope>NUCLEOTIDE SEQUENCE [LARGE SCALE GENOMIC DNA]</scope>
    <source>
        <strain evidence="4 5">CBS 600.67</strain>
    </source>
</reference>
<dbReference type="PRINTS" id="PR00081">
    <property type="entry name" value="GDHRDH"/>
</dbReference>
<evidence type="ECO:0008006" key="6">
    <source>
        <dbReference type="Google" id="ProtNLM"/>
    </source>
</evidence>
<dbReference type="SUPFAM" id="SSF51735">
    <property type="entry name" value="NAD(P)-binding Rossmann-fold domains"/>
    <property type="match status" value="1"/>
</dbReference>
<gene>
    <name evidence="4" type="ORF">BDW59DRAFT_164969</name>
</gene>
<dbReference type="Pfam" id="PF00106">
    <property type="entry name" value="adh_short"/>
    <property type="match status" value="1"/>
</dbReference>
<organism evidence="4 5">
    <name type="scientific">Aspergillus cavernicola</name>
    <dbReference type="NCBI Taxonomy" id="176166"/>
    <lineage>
        <taxon>Eukaryota</taxon>
        <taxon>Fungi</taxon>
        <taxon>Dikarya</taxon>
        <taxon>Ascomycota</taxon>
        <taxon>Pezizomycotina</taxon>
        <taxon>Eurotiomycetes</taxon>
        <taxon>Eurotiomycetidae</taxon>
        <taxon>Eurotiales</taxon>
        <taxon>Aspergillaceae</taxon>
        <taxon>Aspergillus</taxon>
        <taxon>Aspergillus subgen. Nidulantes</taxon>
    </lineage>
</organism>
<keyword evidence="3" id="KW-0560">Oxidoreductase</keyword>
<evidence type="ECO:0000256" key="2">
    <source>
        <dbReference type="ARBA" id="ARBA00022857"/>
    </source>
</evidence>